<name>A0A8X6JKU9_NEPPI</name>
<dbReference type="SUPFAM" id="SSF57414">
    <property type="entry name" value="Hairpin loop containing domain-like"/>
    <property type="match status" value="2"/>
</dbReference>
<sequence>MVNVLPLSNGIQQTSLTKSLKVKPLREYRTQSPGPPKQPYRGLTWKSSCLESRLLFYADGSMSCRNNGGHPRNLQVFSICNKALVCLWMCGMEFVSFFDNVDDRIINTGGAGRMNYICSFRIFVILLIFIKSCTAQNCFGGIESFEKTTGTAFGPSVGTSVLLQQQDQALTRDCINLCKQQSQCLAFSLDYAGFRCGSYNVNSVGRRDALEVRLNNNYFEKTCFHGVQRSLFENLCGDRLWAFERVRDAFLNGYVEKEVQNVQTKEECERLCLTEVNFICRSADYDEVMRVCRMSKEDRRSQPQAFREVVGSNRDYLENQCAASGKHYHFSL</sequence>
<feature type="domain" description="Apple" evidence="1">
    <location>
        <begin position="236"/>
        <end position="321"/>
    </location>
</feature>
<dbReference type="InterPro" id="IPR003609">
    <property type="entry name" value="Pan_app"/>
</dbReference>
<dbReference type="PROSITE" id="PS50948">
    <property type="entry name" value="PAN"/>
    <property type="match status" value="2"/>
</dbReference>
<dbReference type="PANTHER" id="PTHR47327:SF1">
    <property type="entry name" value="RE15579P"/>
    <property type="match status" value="1"/>
</dbReference>
<dbReference type="CDD" id="cd01099">
    <property type="entry name" value="PAN_AP_HGF"/>
    <property type="match status" value="1"/>
</dbReference>
<evidence type="ECO:0000259" key="1">
    <source>
        <dbReference type="PROSITE" id="PS50948"/>
    </source>
</evidence>
<comment type="caution">
    <text evidence="2">The sequence shown here is derived from an EMBL/GenBank/DDBJ whole genome shotgun (WGS) entry which is preliminary data.</text>
</comment>
<accession>A0A8X6JKU9</accession>
<gene>
    <name evidence="2" type="primary">AVEN_59990_1</name>
    <name evidence="2" type="ORF">NPIL_34691</name>
</gene>
<dbReference type="PANTHER" id="PTHR47327">
    <property type="entry name" value="FI18240P1-RELATED"/>
    <property type="match status" value="1"/>
</dbReference>
<reference evidence="2" key="1">
    <citation type="submission" date="2020-08" db="EMBL/GenBank/DDBJ databases">
        <title>Multicomponent nature underlies the extraordinary mechanical properties of spider dragline silk.</title>
        <authorList>
            <person name="Kono N."/>
            <person name="Nakamura H."/>
            <person name="Mori M."/>
            <person name="Yoshida Y."/>
            <person name="Ohtoshi R."/>
            <person name="Malay A.D."/>
            <person name="Moran D.A.P."/>
            <person name="Tomita M."/>
            <person name="Numata K."/>
            <person name="Arakawa K."/>
        </authorList>
    </citation>
    <scope>NUCLEOTIDE SEQUENCE</scope>
</reference>
<proteinExistence type="predicted"/>
<dbReference type="SMART" id="SM00473">
    <property type="entry name" value="PAN_AP"/>
    <property type="match status" value="2"/>
</dbReference>
<protein>
    <recommendedName>
        <fullName evidence="1">Apple domain-containing protein</fullName>
    </recommendedName>
</protein>
<dbReference type="OrthoDB" id="6430118at2759"/>
<dbReference type="Pfam" id="PF00024">
    <property type="entry name" value="PAN_1"/>
    <property type="match status" value="1"/>
</dbReference>
<evidence type="ECO:0000313" key="3">
    <source>
        <dbReference type="Proteomes" id="UP000887013"/>
    </source>
</evidence>
<dbReference type="GO" id="GO:0009653">
    <property type="term" value="P:anatomical structure morphogenesis"/>
    <property type="evidence" value="ECO:0007669"/>
    <property type="project" value="TreeGrafter"/>
</dbReference>
<feature type="domain" description="Apple" evidence="1">
    <location>
        <begin position="138"/>
        <end position="223"/>
    </location>
</feature>
<keyword evidence="3" id="KW-1185">Reference proteome</keyword>
<evidence type="ECO:0000313" key="2">
    <source>
        <dbReference type="EMBL" id="GFS39946.1"/>
    </source>
</evidence>
<dbReference type="AlphaFoldDB" id="A0A8X6JKU9"/>
<dbReference type="InterPro" id="IPR052774">
    <property type="entry name" value="Celegans_DevNeuronal_Protein"/>
</dbReference>
<dbReference type="Gene3D" id="3.50.4.10">
    <property type="entry name" value="Hepatocyte Growth Factor"/>
    <property type="match status" value="1"/>
</dbReference>
<dbReference type="EMBL" id="BMAW01089457">
    <property type="protein sequence ID" value="GFS39946.1"/>
    <property type="molecule type" value="Genomic_DNA"/>
</dbReference>
<dbReference type="Proteomes" id="UP000887013">
    <property type="component" value="Unassembled WGS sequence"/>
</dbReference>
<organism evidence="2 3">
    <name type="scientific">Nephila pilipes</name>
    <name type="common">Giant wood spider</name>
    <name type="synonym">Nephila maculata</name>
    <dbReference type="NCBI Taxonomy" id="299642"/>
    <lineage>
        <taxon>Eukaryota</taxon>
        <taxon>Metazoa</taxon>
        <taxon>Ecdysozoa</taxon>
        <taxon>Arthropoda</taxon>
        <taxon>Chelicerata</taxon>
        <taxon>Arachnida</taxon>
        <taxon>Araneae</taxon>
        <taxon>Araneomorphae</taxon>
        <taxon>Entelegynae</taxon>
        <taxon>Araneoidea</taxon>
        <taxon>Nephilidae</taxon>
        <taxon>Nephila</taxon>
    </lineage>
</organism>